<accession>A0A413FFP4</accession>
<feature type="transmembrane region" description="Helical" evidence="6">
    <location>
        <begin position="190"/>
        <end position="210"/>
    </location>
</feature>
<protein>
    <submittedName>
        <fullName evidence="8">Type II secretion system protein F</fullName>
    </submittedName>
</protein>
<gene>
    <name evidence="8" type="ORF">DWV29_11980</name>
</gene>
<comment type="caution">
    <text evidence="8">The sequence shown here is derived from an EMBL/GenBank/DDBJ whole genome shotgun (WGS) entry which is preliminary data.</text>
</comment>
<organism evidence="8 9">
    <name type="scientific">Enterocloster asparagiformis</name>
    <dbReference type="NCBI Taxonomy" id="333367"/>
    <lineage>
        <taxon>Bacteria</taxon>
        <taxon>Bacillati</taxon>
        <taxon>Bacillota</taxon>
        <taxon>Clostridia</taxon>
        <taxon>Lachnospirales</taxon>
        <taxon>Lachnospiraceae</taxon>
        <taxon>Enterocloster</taxon>
    </lineage>
</organism>
<evidence type="ECO:0000313" key="9">
    <source>
        <dbReference type="Proteomes" id="UP000283880"/>
    </source>
</evidence>
<dbReference type="EMBL" id="QSBM01000008">
    <property type="protein sequence ID" value="RGX29354.1"/>
    <property type="molecule type" value="Genomic_DNA"/>
</dbReference>
<evidence type="ECO:0000259" key="7">
    <source>
        <dbReference type="Pfam" id="PF00482"/>
    </source>
</evidence>
<evidence type="ECO:0000256" key="5">
    <source>
        <dbReference type="ARBA" id="ARBA00023136"/>
    </source>
</evidence>
<evidence type="ECO:0000313" key="8">
    <source>
        <dbReference type="EMBL" id="RGX29354.1"/>
    </source>
</evidence>
<evidence type="ECO:0000256" key="3">
    <source>
        <dbReference type="ARBA" id="ARBA00022692"/>
    </source>
</evidence>
<name>A0A413FFP4_9FIRM</name>
<feature type="transmembrane region" description="Helical" evidence="6">
    <location>
        <begin position="13"/>
        <end position="32"/>
    </location>
</feature>
<proteinExistence type="predicted"/>
<keyword evidence="5 6" id="KW-0472">Membrane</keyword>
<comment type="subcellular location">
    <subcellularLocation>
        <location evidence="1">Cell membrane</location>
        <topology evidence="1">Multi-pass membrane protein</topology>
    </subcellularLocation>
</comment>
<dbReference type="InterPro" id="IPR018076">
    <property type="entry name" value="T2SS_GspF_dom"/>
</dbReference>
<dbReference type="GO" id="GO:0005886">
    <property type="term" value="C:plasma membrane"/>
    <property type="evidence" value="ECO:0007669"/>
    <property type="project" value="UniProtKB-SubCell"/>
</dbReference>
<evidence type="ECO:0000256" key="2">
    <source>
        <dbReference type="ARBA" id="ARBA00022475"/>
    </source>
</evidence>
<dbReference type="Pfam" id="PF00482">
    <property type="entry name" value="T2SSF"/>
    <property type="match status" value="1"/>
</dbReference>
<dbReference type="PANTHER" id="PTHR35007">
    <property type="entry name" value="INTEGRAL MEMBRANE PROTEIN-RELATED"/>
    <property type="match status" value="1"/>
</dbReference>
<sequence>MDYGVYTLTLREWLFYAAQGLAGCALAAYVFYRSAAAFLVMAPVGIVYPLYCREDLKRQRLCRLNLEFKDGILVLASFLSAGYSIENAVAASGRELTLLYGADGLMAGEFEEMARGLRLNRTVESVFLDLGGRSGLEDVNNFAQVFAAAKRSGGDLVEIISHTAGVIRDKVQVQEEIHTMTASKAFEQKIMSLVPVLIVLYIDLTSPGFFDIMYRTMAGRLVMSGCLAVYGISLLLARRILQVEI</sequence>
<dbReference type="PANTHER" id="PTHR35007:SF1">
    <property type="entry name" value="PILUS ASSEMBLY PROTEIN"/>
    <property type="match status" value="1"/>
</dbReference>
<feature type="domain" description="Type II secretion system protein GspF" evidence="7">
    <location>
        <begin position="74"/>
        <end position="202"/>
    </location>
</feature>
<reference evidence="8 9" key="1">
    <citation type="submission" date="2018-08" db="EMBL/GenBank/DDBJ databases">
        <title>A genome reference for cultivated species of the human gut microbiota.</title>
        <authorList>
            <person name="Zou Y."/>
            <person name="Xue W."/>
            <person name="Luo G."/>
        </authorList>
    </citation>
    <scope>NUCLEOTIDE SEQUENCE [LARGE SCALE GENOMIC DNA]</scope>
    <source>
        <strain evidence="8 9">AF04-15</strain>
    </source>
</reference>
<dbReference type="OrthoDB" id="9796142at2"/>
<dbReference type="AlphaFoldDB" id="A0A413FFP4"/>
<keyword evidence="4 6" id="KW-1133">Transmembrane helix</keyword>
<keyword evidence="3 6" id="KW-0812">Transmembrane</keyword>
<keyword evidence="2" id="KW-1003">Cell membrane</keyword>
<dbReference type="RefSeq" id="WP_040411046.1">
    <property type="nucleotide sequence ID" value="NZ_JAWRJJ010000029.1"/>
</dbReference>
<feature type="transmembrane region" description="Helical" evidence="6">
    <location>
        <begin position="222"/>
        <end position="241"/>
    </location>
</feature>
<dbReference type="Proteomes" id="UP000283880">
    <property type="component" value="Unassembled WGS sequence"/>
</dbReference>
<evidence type="ECO:0000256" key="1">
    <source>
        <dbReference type="ARBA" id="ARBA00004651"/>
    </source>
</evidence>
<evidence type="ECO:0000256" key="4">
    <source>
        <dbReference type="ARBA" id="ARBA00022989"/>
    </source>
</evidence>
<evidence type="ECO:0000256" key="6">
    <source>
        <dbReference type="SAM" id="Phobius"/>
    </source>
</evidence>